<dbReference type="Pfam" id="PF13649">
    <property type="entry name" value="Methyltransf_25"/>
    <property type="match status" value="1"/>
</dbReference>
<dbReference type="InterPro" id="IPR041698">
    <property type="entry name" value="Methyltransf_25"/>
</dbReference>
<keyword evidence="5" id="KW-0949">S-adenosyl-L-methionine</keyword>
<name>A0A7K4HSP9_9EURY</name>
<dbReference type="OrthoDB" id="6027at2157"/>
<dbReference type="InterPro" id="IPR029063">
    <property type="entry name" value="SAM-dependent_MTases_sf"/>
</dbReference>
<dbReference type="AlphaFoldDB" id="A0A7K4HSP9"/>
<evidence type="ECO:0000256" key="1">
    <source>
        <dbReference type="ARBA" id="ARBA00004953"/>
    </source>
</evidence>
<sequence length="176" mass="18291">MEKGLSGGPTQDEVAAVALWHLRLRDGCTVADVGCGTGKIAVAAARTAGRVIAVDRRPEAAACTKEAARVALARNIQVVCGEAADVLRGAGPIDAAFVGGSRDLEAVLGVLADEVRGRIVVDCVLLGTLHRAVETMQRLGIFEEVVSLQVARSRRLGSGLMMTPANPVWLVIGEVA</sequence>
<organism evidence="7 8">
    <name type="scientific">Methanofollis tationis</name>
    <dbReference type="NCBI Taxonomy" id="81417"/>
    <lineage>
        <taxon>Archaea</taxon>
        <taxon>Methanobacteriati</taxon>
        <taxon>Methanobacteriota</taxon>
        <taxon>Stenosarchaea group</taxon>
        <taxon>Methanomicrobia</taxon>
        <taxon>Methanomicrobiales</taxon>
        <taxon>Methanomicrobiaceae</taxon>
        <taxon>Methanofollis</taxon>
    </lineage>
</organism>
<evidence type="ECO:0000313" key="8">
    <source>
        <dbReference type="Proteomes" id="UP000570823"/>
    </source>
</evidence>
<dbReference type="RefSeq" id="WP_176789510.1">
    <property type="nucleotide sequence ID" value="NZ_JABXWR010000001.1"/>
</dbReference>
<comment type="pathway">
    <text evidence="1">Cofactor biosynthesis; adenosylcobalamin biosynthesis.</text>
</comment>
<dbReference type="EMBL" id="JABXWR010000001">
    <property type="protein sequence ID" value="NVO67910.1"/>
    <property type="molecule type" value="Genomic_DNA"/>
</dbReference>
<feature type="domain" description="Methyltransferase" evidence="6">
    <location>
        <begin position="30"/>
        <end position="98"/>
    </location>
</feature>
<dbReference type="CDD" id="cd02440">
    <property type="entry name" value="AdoMet_MTases"/>
    <property type="match status" value="1"/>
</dbReference>
<evidence type="ECO:0000313" key="7">
    <source>
        <dbReference type="EMBL" id="NVO67910.1"/>
    </source>
</evidence>
<gene>
    <name evidence="7" type="ORF">HWN36_11480</name>
</gene>
<dbReference type="PANTHER" id="PTHR43182">
    <property type="entry name" value="COBALT-PRECORRIN-6B C(15)-METHYLTRANSFERASE (DECARBOXYLATING)"/>
    <property type="match status" value="1"/>
</dbReference>
<evidence type="ECO:0000256" key="3">
    <source>
        <dbReference type="ARBA" id="ARBA00022603"/>
    </source>
</evidence>
<proteinExistence type="predicted"/>
<dbReference type="GO" id="GO:0008168">
    <property type="term" value="F:methyltransferase activity"/>
    <property type="evidence" value="ECO:0007669"/>
    <property type="project" value="UniProtKB-KW"/>
</dbReference>
<accession>A0A7K4HSP9</accession>
<dbReference type="GO" id="GO:0009236">
    <property type="term" value="P:cobalamin biosynthetic process"/>
    <property type="evidence" value="ECO:0007669"/>
    <property type="project" value="UniProtKB-KW"/>
</dbReference>
<comment type="caution">
    <text evidence="7">The sequence shown here is derived from an EMBL/GenBank/DDBJ whole genome shotgun (WGS) entry which is preliminary data.</text>
</comment>
<dbReference type="Proteomes" id="UP000570823">
    <property type="component" value="Unassembled WGS sequence"/>
</dbReference>
<reference evidence="7 8" key="1">
    <citation type="submission" date="2020-06" db="EMBL/GenBank/DDBJ databases">
        <title>Methanofollis fontis sp. nov., a methanogen isolated from marine sediments near a cold seep at Four-Way Closure Ridge offshore southwestern Taiwan.</title>
        <authorList>
            <person name="Chen S.-C."/>
            <person name="Teng N.-H."/>
            <person name="Lin Y.-S."/>
            <person name="Lai M.-C."/>
            <person name="Chen H.-H."/>
            <person name="Wang C.-C."/>
        </authorList>
    </citation>
    <scope>NUCLEOTIDE SEQUENCE [LARGE SCALE GENOMIC DNA]</scope>
    <source>
        <strain evidence="7 8">DSM 2702</strain>
    </source>
</reference>
<dbReference type="PANTHER" id="PTHR43182:SF1">
    <property type="entry name" value="COBALT-PRECORRIN-7 C(5)-METHYLTRANSFERASE"/>
    <property type="match status" value="1"/>
</dbReference>
<dbReference type="GO" id="GO:0032259">
    <property type="term" value="P:methylation"/>
    <property type="evidence" value="ECO:0007669"/>
    <property type="project" value="UniProtKB-KW"/>
</dbReference>
<evidence type="ECO:0000256" key="5">
    <source>
        <dbReference type="ARBA" id="ARBA00022691"/>
    </source>
</evidence>
<protein>
    <submittedName>
        <fullName evidence="7">Methyltransferase domain-containing protein</fullName>
    </submittedName>
</protein>
<keyword evidence="4 7" id="KW-0808">Transferase</keyword>
<evidence type="ECO:0000256" key="2">
    <source>
        <dbReference type="ARBA" id="ARBA00022573"/>
    </source>
</evidence>
<dbReference type="Gene3D" id="3.40.50.150">
    <property type="entry name" value="Vaccinia Virus protein VP39"/>
    <property type="match status" value="1"/>
</dbReference>
<keyword evidence="8" id="KW-1185">Reference proteome</keyword>
<evidence type="ECO:0000259" key="6">
    <source>
        <dbReference type="Pfam" id="PF13649"/>
    </source>
</evidence>
<keyword evidence="3 7" id="KW-0489">Methyltransferase</keyword>
<evidence type="ECO:0000256" key="4">
    <source>
        <dbReference type="ARBA" id="ARBA00022679"/>
    </source>
</evidence>
<dbReference type="SUPFAM" id="SSF53335">
    <property type="entry name" value="S-adenosyl-L-methionine-dependent methyltransferases"/>
    <property type="match status" value="1"/>
</dbReference>
<dbReference type="InterPro" id="IPR050714">
    <property type="entry name" value="Cobalamin_biosynth_MTase"/>
</dbReference>
<keyword evidence="2" id="KW-0169">Cobalamin biosynthesis</keyword>